<accession>A0A2W5S9N4</accession>
<protein>
    <recommendedName>
        <fullName evidence="1">Phage tail collar domain-containing protein</fullName>
    </recommendedName>
</protein>
<proteinExistence type="predicted"/>
<feature type="domain" description="Phage tail collar" evidence="1">
    <location>
        <begin position="6"/>
        <end position="62"/>
    </location>
</feature>
<dbReference type="InterPro" id="IPR011083">
    <property type="entry name" value="Phage_tail_collar_dom"/>
</dbReference>
<dbReference type="InterPro" id="IPR037053">
    <property type="entry name" value="Phage_tail_collar_dom_sf"/>
</dbReference>
<dbReference type="Proteomes" id="UP000248887">
    <property type="component" value="Unassembled WGS sequence"/>
</dbReference>
<sequence length="227" mass="23668">MESWLGAILPVAFGYAPEGWLMAHGQVLTIQQYSALYSLFGASYGGNPPVDFKLPDLRARVPVGFDPRNVAYALAKSGGSETTVLAQKHLPAHTHAARFEPRKGEVTAQIPAQAGTLAVTAKLKASKTAGSHQVPEASDFLGASSNQIAKNYTSTSTDTVELKGLSVDLAGAAAIPAMTATVKDAVIGGVVAVEPAGSASPTPLDMRMPFLAINFMICVMGLYPSRP</sequence>
<evidence type="ECO:0000313" key="2">
    <source>
        <dbReference type="EMBL" id="PZQ79507.1"/>
    </source>
</evidence>
<dbReference type="Pfam" id="PF07484">
    <property type="entry name" value="Collar"/>
    <property type="match status" value="1"/>
</dbReference>
<dbReference type="Gene3D" id="3.90.1340.10">
    <property type="entry name" value="Phage tail collar domain"/>
    <property type="match status" value="1"/>
</dbReference>
<evidence type="ECO:0000259" key="1">
    <source>
        <dbReference type="Pfam" id="PF07484"/>
    </source>
</evidence>
<organism evidence="2 3">
    <name type="scientific">Ancylobacter novellus</name>
    <name type="common">Thiobacillus novellus</name>
    <dbReference type="NCBI Taxonomy" id="921"/>
    <lineage>
        <taxon>Bacteria</taxon>
        <taxon>Pseudomonadati</taxon>
        <taxon>Pseudomonadota</taxon>
        <taxon>Alphaproteobacteria</taxon>
        <taxon>Hyphomicrobiales</taxon>
        <taxon>Xanthobacteraceae</taxon>
        <taxon>Ancylobacter</taxon>
    </lineage>
</organism>
<dbReference type="AlphaFoldDB" id="A0A2W5S9N4"/>
<comment type="caution">
    <text evidence="2">The sequence shown here is derived from an EMBL/GenBank/DDBJ whole genome shotgun (WGS) entry which is preliminary data.</text>
</comment>
<name>A0A2W5S9N4_ANCNO</name>
<evidence type="ECO:0000313" key="3">
    <source>
        <dbReference type="Proteomes" id="UP000248887"/>
    </source>
</evidence>
<dbReference type="SUPFAM" id="SSF88874">
    <property type="entry name" value="Receptor-binding domain of short tail fibre protein gp12"/>
    <property type="match status" value="1"/>
</dbReference>
<reference evidence="2 3" key="1">
    <citation type="submission" date="2017-08" db="EMBL/GenBank/DDBJ databases">
        <title>Infants hospitalized years apart are colonized by the same room-sourced microbial strains.</title>
        <authorList>
            <person name="Brooks B."/>
            <person name="Olm M.R."/>
            <person name="Firek B.A."/>
            <person name="Baker R."/>
            <person name="Thomas B.C."/>
            <person name="Morowitz M.J."/>
            <person name="Banfield J.F."/>
        </authorList>
    </citation>
    <scope>NUCLEOTIDE SEQUENCE [LARGE SCALE GENOMIC DNA]</scope>
    <source>
        <strain evidence="2">S2_005_001_R2_27</strain>
    </source>
</reference>
<dbReference type="EMBL" id="QFQD01000086">
    <property type="protein sequence ID" value="PZQ79507.1"/>
    <property type="molecule type" value="Genomic_DNA"/>
</dbReference>
<gene>
    <name evidence="2" type="ORF">DI549_19975</name>
</gene>